<dbReference type="PANTHER" id="PTHR43334:SF1">
    <property type="entry name" value="3-HYDROXYPROPIONATE--COA LIGASE [ADP-FORMING]"/>
    <property type="match status" value="1"/>
</dbReference>
<protein>
    <submittedName>
        <fullName evidence="6">Acyl-CoA synthetase (NDP forming)</fullName>
    </submittedName>
</protein>
<sequence>MDLNNQLMPARARMAPADVAGLFKPKSIAVVGASANPERFSGKIIPSLLRQGYGGAIYPVNPGRGNIGGLACYPDLAAVPGDVDCVVYALAAEHIGAVLDQCRDKRVRLMVVSSAGFAERGDAQGVAMQESMLARARAAGVRVLGPNCIGFINMVSRVCVSSAAAASWPDIPQGGIGLVSQSGGLGLATILYSALEDGISFSHIVTTGNEADLDTIDIARYLIADAATDVVAMTVEAVRDKAAFFGALQEAKAAGKPVVVLKSGRTELGKTMAASHTGALAGSAAVFEAVCAQYGAICANDVDDFYQIAAMLAKLRRAGKLGTFANPGAHCAALSISGGHIGLFADHASLAGLAFPAFSGRTQAAIARELGFEGNFQNPLDTTARTIGDDGFWGRCASVLLDDAAIEVVVPIITVARTYEAAIRDFIDIAQKSGKIVVVVWAGGDFEGEGRRLLMQSNVPVFRTPARAAAAIRALDSYCRGRGRGSPQAAAHAPDASLAQARLLLQEYAAAGRSALTERESKHILHLVGFPVTRELSAESAEQAVAAARSIGYPVALKGEHPQILHKTELGLVFLGLEEPAAVSQAFAQAMAGMSRAAPGPGKVLVQEMADSGTELILGVTSDPEFGPVVVLGLGGIFVEILRDVSMRVAPFDQDEAMGMIDGLRGGRLLQGVRGQAAVDRGELARLLLRLSLFAHVNADLIREIDVNPLVLDKRNKGLLALDALIVLKQAGAAAPGLQLELAE</sequence>
<dbReference type="GO" id="GO:0005524">
    <property type="term" value="F:ATP binding"/>
    <property type="evidence" value="ECO:0007669"/>
    <property type="project" value="UniProtKB-UniRule"/>
</dbReference>
<dbReference type="InterPro" id="IPR013815">
    <property type="entry name" value="ATP_grasp_subdomain_1"/>
</dbReference>
<accession>A0A1M5TK42</accession>
<keyword evidence="7" id="KW-1185">Reference proteome</keyword>
<dbReference type="SUPFAM" id="SSF56059">
    <property type="entry name" value="Glutathione synthetase ATP-binding domain-like"/>
    <property type="match status" value="1"/>
</dbReference>
<dbReference type="GO" id="GO:0016874">
    <property type="term" value="F:ligase activity"/>
    <property type="evidence" value="ECO:0007669"/>
    <property type="project" value="UniProtKB-KW"/>
</dbReference>
<dbReference type="Pfam" id="PF13607">
    <property type="entry name" value="Succ_CoA_lig"/>
    <property type="match status" value="1"/>
</dbReference>
<dbReference type="Gene3D" id="3.30.1490.20">
    <property type="entry name" value="ATP-grasp fold, A domain"/>
    <property type="match status" value="1"/>
</dbReference>
<dbReference type="EMBL" id="FQXE01000003">
    <property type="protein sequence ID" value="SHH51142.1"/>
    <property type="molecule type" value="Genomic_DNA"/>
</dbReference>
<evidence type="ECO:0000313" key="6">
    <source>
        <dbReference type="EMBL" id="SHH51142.1"/>
    </source>
</evidence>
<dbReference type="InterPro" id="IPR051538">
    <property type="entry name" value="Acyl-CoA_Synth/Transferase"/>
</dbReference>
<keyword evidence="1" id="KW-0436">Ligase</keyword>
<evidence type="ECO:0000256" key="4">
    <source>
        <dbReference type="PROSITE-ProRule" id="PRU00409"/>
    </source>
</evidence>
<dbReference type="STRING" id="658167.SAMN04488135_103406"/>
<dbReference type="SMART" id="SM00881">
    <property type="entry name" value="CoA_binding"/>
    <property type="match status" value="1"/>
</dbReference>
<evidence type="ECO:0000256" key="3">
    <source>
        <dbReference type="ARBA" id="ARBA00022840"/>
    </source>
</evidence>
<dbReference type="PROSITE" id="PS50975">
    <property type="entry name" value="ATP_GRASP"/>
    <property type="match status" value="1"/>
</dbReference>
<dbReference type="SUPFAM" id="SSF51735">
    <property type="entry name" value="NAD(P)-binding Rossmann-fold domains"/>
    <property type="match status" value="1"/>
</dbReference>
<dbReference type="Gene3D" id="3.30.470.20">
    <property type="entry name" value="ATP-grasp fold, B domain"/>
    <property type="match status" value="1"/>
</dbReference>
<dbReference type="InterPro" id="IPR003781">
    <property type="entry name" value="CoA-bd"/>
</dbReference>
<dbReference type="Pfam" id="PF13549">
    <property type="entry name" value="ATP-grasp_5"/>
    <property type="match status" value="1"/>
</dbReference>
<dbReference type="InterPro" id="IPR032875">
    <property type="entry name" value="Succ_CoA_lig_flav_dom"/>
</dbReference>
<name>A0A1M5TK42_9BURK</name>
<dbReference type="InterPro" id="IPR036291">
    <property type="entry name" value="NAD(P)-bd_dom_sf"/>
</dbReference>
<dbReference type="Pfam" id="PF13380">
    <property type="entry name" value="CoA_binding_2"/>
    <property type="match status" value="1"/>
</dbReference>
<evidence type="ECO:0000259" key="5">
    <source>
        <dbReference type="PROSITE" id="PS50975"/>
    </source>
</evidence>
<keyword evidence="3 4" id="KW-0067">ATP-binding</keyword>
<dbReference type="Gene3D" id="3.40.50.261">
    <property type="entry name" value="Succinyl-CoA synthetase domains"/>
    <property type="match status" value="2"/>
</dbReference>
<dbReference type="InterPro" id="IPR011761">
    <property type="entry name" value="ATP-grasp"/>
</dbReference>
<keyword evidence="2 4" id="KW-0547">Nucleotide-binding</keyword>
<evidence type="ECO:0000256" key="2">
    <source>
        <dbReference type="ARBA" id="ARBA00022741"/>
    </source>
</evidence>
<dbReference type="OrthoDB" id="8664175at2"/>
<reference evidence="6 7" key="1">
    <citation type="submission" date="2016-11" db="EMBL/GenBank/DDBJ databases">
        <authorList>
            <person name="Jaros S."/>
            <person name="Januszkiewicz K."/>
            <person name="Wedrychowicz H."/>
        </authorList>
    </citation>
    <scope>NUCLEOTIDE SEQUENCE [LARGE SCALE GENOMIC DNA]</scope>
    <source>
        <strain evidence="6 7">CGMCC 1.10190</strain>
    </source>
</reference>
<proteinExistence type="predicted"/>
<dbReference type="AlphaFoldDB" id="A0A1M5TK42"/>
<organism evidence="6 7">
    <name type="scientific">Pollutimonas bauzanensis</name>
    <dbReference type="NCBI Taxonomy" id="658167"/>
    <lineage>
        <taxon>Bacteria</taxon>
        <taxon>Pseudomonadati</taxon>
        <taxon>Pseudomonadota</taxon>
        <taxon>Betaproteobacteria</taxon>
        <taxon>Burkholderiales</taxon>
        <taxon>Alcaligenaceae</taxon>
        <taxon>Pollutimonas</taxon>
    </lineage>
</organism>
<dbReference type="Gene3D" id="3.40.50.720">
    <property type="entry name" value="NAD(P)-binding Rossmann-like Domain"/>
    <property type="match status" value="1"/>
</dbReference>
<evidence type="ECO:0000256" key="1">
    <source>
        <dbReference type="ARBA" id="ARBA00022598"/>
    </source>
</evidence>
<dbReference type="RefSeq" id="WP_073102558.1">
    <property type="nucleotide sequence ID" value="NZ_FQXE01000003.1"/>
</dbReference>
<dbReference type="Proteomes" id="UP000184226">
    <property type="component" value="Unassembled WGS sequence"/>
</dbReference>
<dbReference type="SUPFAM" id="SSF52210">
    <property type="entry name" value="Succinyl-CoA synthetase domains"/>
    <property type="match status" value="2"/>
</dbReference>
<dbReference type="GO" id="GO:0046872">
    <property type="term" value="F:metal ion binding"/>
    <property type="evidence" value="ECO:0007669"/>
    <property type="project" value="InterPro"/>
</dbReference>
<evidence type="ECO:0000313" key="7">
    <source>
        <dbReference type="Proteomes" id="UP000184226"/>
    </source>
</evidence>
<dbReference type="InterPro" id="IPR016102">
    <property type="entry name" value="Succinyl-CoA_synth-like"/>
</dbReference>
<feature type="domain" description="ATP-grasp" evidence="5">
    <location>
        <begin position="522"/>
        <end position="558"/>
    </location>
</feature>
<gene>
    <name evidence="6" type="ORF">SAMN04488135_103406</name>
</gene>
<dbReference type="PANTHER" id="PTHR43334">
    <property type="entry name" value="ACETATE--COA LIGASE [ADP-FORMING]"/>
    <property type="match status" value="1"/>
</dbReference>